<dbReference type="Pfam" id="PF00571">
    <property type="entry name" value="CBS"/>
    <property type="match status" value="1"/>
</dbReference>
<dbReference type="SUPFAM" id="SSF54631">
    <property type="entry name" value="CBS-domain pair"/>
    <property type="match status" value="1"/>
</dbReference>
<organism evidence="3">
    <name type="scientific">marine sediment metagenome</name>
    <dbReference type="NCBI Taxonomy" id="412755"/>
    <lineage>
        <taxon>unclassified sequences</taxon>
        <taxon>metagenomes</taxon>
        <taxon>ecological metagenomes</taxon>
    </lineage>
</organism>
<comment type="caution">
    <text evidence="3">The sequence shown here is derived from an EMBL/GenBank/DDBJ whole genome shotgun (WGS) entry which is preliminary data.</text>
</comment>
<dbReference type="SMART" id="SM00116">
    <property type="entry name" value="CBS"/>
    <property type="match status" value="1"/>
</dbReference>
<dbReference type="PANTHER" id="PTHR48108:SF34">
    <property type="entry name" value="CBS DOMAIN-CONTAINING PROTEIN YHCV"/>
    <property type="match status" value="1"/>
</dbReference>
<dbReference type="Gene3D" id="3.10.580.10">
    <property type="entry name" value="CBS-domain"/>
    <property type="match status" value="1"/>
</dbReference>
<evidence type="ECO:0000256" key="1">
    <source>
        <dbReference type="ARBA" id="ARBA00022737"/>
    </source>
</evidence>
<keyword evidence="1" id="KW-0677">Repeat</keyword>
<dbReference type="AlphaFoldDB" id="A0A0F8YAA1"/>
<dbReference type="PANTHER" id="PTHR48108">
    <property type="entry name" value="CBS DOMAIN-CONTAINING PROTEIN CBSX2, CHLOROPLASTIC"/>
    <property type="match status" value="1"/>
</dbReference>
<reference evidence="3" key="1">
    <citation type="journal article" date="2015" name="Nature">
        <title>Complex archaea that bridge the gap between prokaryotes and eukaryotes.</title>
        <authorList>
            <person name="Spang A."/>
            <person name="Saw J.H."/>
            <person name="Jorgensen S.L."/>
            <person name="Zaremba-Niedzwiedzka K."/>
            <person name="Martijn J."/>
            <person name="Lind A.E."/>
            <person name="van Eijk R."/>
            <person name="Schleper C."/>
            <person name="Guy L."/>
            <person name="Ettema T.J."/>
        </authorList>
    </citation>
    <scope>NUCLEOTIDE SEQUENCE</scope>
</reference>
<evidence type="ECO:0000259" key="2">
    <source>
        <dbReference type="PROSITE" id="PS51371"/>
    </source>
</evidence>
<dbReference type="EMBL" id="LAZR01058110">
    <property type="protein sequence ID" value="KKK70610.1"/>
    <property type="molecule type" value="Genomic_DNA"/>
</dbReference>
<dbReference type="InterPro" id="IPR000644">
    <property type="entry name" value="CBS_dom"/>
</dbReference>
<evidence type="ECO:0000313" key="3">
    <source>
        <dbReference type="EMBL" id="KKK70610.1"/>
    </source>
</evidence>
<name>A0A0F8YAA1_9ZZZZ</name>
<dbReference type="InterPro" id="IPR051462">
    <property type="entry name" value="CBS_domain-containing"/>
</dbReference>
<accession>A0A0F8YAA1</accession>
<feature type="domain" description="CBS" evidence="2">
    <location>
        <begin position="7"/>
        <end position="63"/>
    </location>
</feature>
<dbReference type="PROSITE" id="PS51371">
    <property type="entry name" value="CBS"/>
    <property type="match status" value="1"/>
</dbReference>
<proteinExistence type="predicted"/>
<dbReference type="InterPro" id="IPR046342">
    <property type="entry name" value="CBS_dom_sf"/>
</dbReference>
<protein>
    <recommendedName>
        <fullName evidence="2">CBS domain-containing protein</fullName>
    </recommendedName>
</protein>
<gene>
    <name evidence="3" type="ORF">LCGC14_2922270</name>
</gene>
<sequence length="100" mass="11196">MRIDDCMTREPRTVEATQSINKAAEIMRDRDIGTVPVLSDNKLVGILTDRDIVVRNCHSRFSSRSCLADLRSCLRKANHIAVRHTATAIKAVFNKVVDST</sequence>